<dbReference type="InterPro" id="IPR006935">
    <property type="entry name" value="Helicase/UvrB_N"/>
</dbReference>
<evidence type="ECO:0000256" key="7">
    <source>
        <dbReference type="ARBA" id="ARBA00022840"/>
    </source>
</evidence>
<evidence type="ECO:0000256" key="4">
    <source>
        <dbReference type="ARBA" id="ARBA00022741"/>
    </source>
</evidence>
<dbReference type="InterPro" id="IPR006483">
    <property type="entry name" value="CRISPR-assoc_Cas3_HD"/>
</dbReference>
<keyword evidence="11" id="KW-0255">Endonuclease</keyword>
<evidence type="ECO:0000256" key="5">
    <source>
        <dbReference type="ARBA" id="ARBA00022801"/>
    </source>
</evidence>
<dbReference type="GO" id="GO:0005524">
    <property type="term" value="F:ATP binding"/>
    <property type="evidence" value="ECO:0007669"/>
    <property type="project" value="UniProtKB-KW"/>
</dbReference>
<feature type="domain" description="HD Cas3-type" evidence="10">
    <location>
        <begin position="16"/>
        <end position="210"/>
    </location>
</feature>
<dbReference type="NCBIfam" id="TIGR01596">
    <property type="entry name" value="cas3_HD"/>
    <property type="match status" value="1"/>
</dbReference>
<dbReference type="Pfam" id="PF22590">
    <property type="entry name" value="Cas3-like_C_2"/>
    <property type="match status" value="1"/>
</dbReference>
<dbReference type="RefSeq" id="WP_256396076.1">
    <property type="nucleotide sequence ID" value="NZ_JANHDJ010000003.1"/>
</dbReference>
<keyword evidence="7" id="KW-0067">ATP-binding</keyword>
<dbReference type="InterPro" id="IPR054712">
    <property type="entry name" value="Cas3-like_dom"/>
</dbReference>
<proteinExistence type="inferred from homology"/>
<accession>A0ABD6D9B4</accession>
<dbReference type="GO" id="GO:0004386">
    <property type="term" value="F:helicase activity"/>
    <property type="evidence" value="ECO:0007669"/>
    <property type="project" value="UniProtKB-KW"/>
</dbReference>
<dbReference type="Proteomes" id="UP001597052">
    <property type="component" value="Unassembled WGS sequence"/>
</dbReference>
<evidence type="ECO:0000256" key="8">
    <source>
        <dbReference type="ARBA" id="ARBA00023118"/>
    </source>
</evidence>
<evidence type="ECO:0000256" key="2">
    <source>
        <dbReference type="ARBA" id="ARBA00009046"/>
    </source>
</evidence>
<comment type="caution">
    <text evidence="11">The sequence shown here is derived from an EMBL/GenBank/DDBJ whole genome shotgun (WGS) entry which is preliminary data.</text>
</comment>
<organism evidence="11 12">
    <name type="scientific">Halohasta litorea</name>
    <dbReference type="NCBI Taxonomy" id="869891"/>
    <lineage>
        <taxon>Archaea</taxon>
        <taxon>Methanobacteriati</taxon>
        <taxon>Methanobacteriota</taxon>
        <taxon>Stenosarchaea group</taxon>
        <taxon>Halobacteria</taxon>
        <taxon>Halobacteriales</taxon>
        <taxon>Haloferacaceae</taxon>
        <taxon>Halohasta</taxon>
    </lineage>
</organism>
<feature type="region of interest" description="Disordered" evidence="9">
    <location>
        <begin position="332"/>
        <end position="351"/>
    </location>
</feature>
<evidence type="ECO:0000259" key="10">
    <source>
        <dbReference type="PROSITE" id="PS51643"/>
    </source>
</evidence>
<protein>
    <submittedName>
        <fullName evidence="11">CRISPR-associated endonuclease Cas3</fullName>
    </submittedName>
</protein>
<keyword evidence="5" id="KW-0378">Hydrolase</keyword>
<keyword evidence="8" id="KW-0051">Antiviral defense</keyword>
<evidence type="ECO:0000313" key="11">
    <source>
        <dbReference type="EMBL" id="MFD1642677.1"/>
    </source>
</evidence>
<keyword evidence="6" id="KW-0347">Helicase</keyword>
<feature type="compositionally biased region" description="Basic and acidic residues" evidence="9">
    <location>
        <begin position="282"/>
        <end position="313"/>
    </location>
</feature>
<name>A0ABD6D9B4_9EURY</name>
<keyword evidence="3" id="KW-0479">Metal-binding</keyword>
<evidence type="ECO:0000256" key="3">
    <source>
        <dbReference type="ARBA" id="ARBA00022723"/>
    </source>
</evidence>
<keyword evidence="12" id="KW-1185">Reference proteome</keyword>
<keyword evidence="4" id="KW-0547">Nucleotide-binding</keyword>
<dbReference type="Gene3D" id="1.10.3210.30">
    <property type="match status" value="1"/>
</dbReference>
<evidence type="ECO:0000256" key="1">
    <source>
        <dbReference type="ARBA" id="ARBA00006847"/>
    </source>
</evidence>
<dbReference type="AlphaFoldDB" id="A0ABD6D9B4"/>
<evidence type="ECO:0000313" key="12">
    <source>
        <dbReference type="Proteomes" id="UP001597052"/>
    </source>
</evidence>
<comment type="similarity">
    <text evidence="2">In the central section; belongs to the CRISPR-associated helicase Cas3 family.</text>
</comment>
<gene>
    <name evidence="11" type="ORF">ACFSBW_12410</name>
</gene>
<evidence type="ECO:0000256" key="6">
    <source>
        <dbReference type="ARBA" id="ARBA00022806"/>
    </source>
</evidence>
<dbReference type="InterPro" id="IPR038257">
    <property type="entry name" value="CRISPR-assoc_Cas3_HD_sf"/>
</dbReference>
<dbReference type="GO" id="GO:0046872">
    <property type="term" value="F:metal ion binding"/>
    <property type="evidence" value="ECO:0007669"/>
    <property type="project" value="UniProtKB-KW"/>
</dbReference>
<feature type="region of interest" description="Disordered" evidence="9">
    <location>
        <begin position="268"/>
        <end position="325"/>
    </location>
</feature>
<dbReference type="PROSITE" id="PS51643">
    <property type="entry name" value="HD_CAS3"/>
    <property type="match status" value="1"/>
</dbReference>
<keyword evidence="11" id="KW-0540">Nuclease</keyword>
<dbReference type="Pfam" id="PF18019">
    <property type="entry name" value="Cas3_HD"/>
    <property type="match status" value="1"/>
</dbReference>
<dbReference type="EMBL" id="JBHUDM010000003">
    <property type="protein sequence ID" value="MFD1642677.1"/>
    <property type="molecule type" value="Genomic_DNA"/>
</dbReference>
<dbReference type="CDD" id="cd09641">
    <property type="entry name" value="Cas3''_I"/>
    <property type="match status" value="1"/>
</dbReference>
<evidence type="ECO:0000256" key="9">
    <source>
        <dbReference type="SAM" id="MobiDB-lite"/>
    </source>
</evidence>
<dbReference type="InterPro" id="IPR027417">
    <property type="entry name" value="P-loop_NTPase"/>
</dbReference>
<dbReference type="GO" id="GO:0016787">
    <property type="term" value="F:hydrolase activity"/>
    <property type="evidence" value="ECO:0007669"/>
    <property type="project" value="UniProtKB-KW"/>
</dbReference>
<reference evidence="11 12" key="1">
    <citation type="journal article" date="2019" name="Int. J. Syst. Evol. Microbiol.">
        <title>The Global Catalogue of Microorganisms (GCM) 10K type strain sequencing project: providing services to taxonomists for standard genome sequencing and annotation.</title>
        <authorList>
            <consortium name="The Broad Institute Genomics Platform"/>
            <consortium name="The Broad Institute Genome Sequencing Center for Infectious Disease"/>
            <person name="Wu L."/>
            <person name="Ma J."/>
        </authorList>
    </citation>
    <scope>NUCLEOTIDE SEQUENCE [LARGE SCALE GENOMIC DNA]</scope>
    <source>
        <strain evidence="11 12">CGMCC 1.10593</strain>
    </source>
</reference>
<comment type="similarity">
    <text evidence="1">In the N-terminal section; belongs to the CRISPR-associated nuclease Cas3-HD family.</text>
</comment>
<dbReference type="GO" id="GO:0004519">
    <property type="term" value="F:endonuclease activity"/>
    <property type="evidence" value="ECO:0007669"/>
    <property type="project" value="UniProtKB-KW"/>
</dbReference>
<dbReference type="GO" id="GO:0051607">
    <property type="term" value="P:defense response to virus"/>
    <property type="evidence" value="ECO:0007669"/>
    <property type="project" value="UniProtKB-KW"/>
</dbReference>
<dbReference type="Gene3D" id="3.40.50.300">
    <property type="entry name" value="P-loop containing nucleotide triphosphate hydrolases"/>
    <property type="match status" value="1"/>
</dbReference>
<dbReference type="SUPFAM" id="SSF52540">
    <property type="entry name" value="P-loop containing nucleoside triphosphate hydrolases"/>
    <property type="match status" value="1"/>
</dbReference>
<dbReference type="Pfam" id="PF04851">
    <property type="entry name" value="ResIII"/>
    <property type="match status" value="1"/>
</dbReference>
<sequence length="953" mass="105908">MTNDPIYFAHTDHPIASGTHEPVLDHLAAVGNHCLANTPPDTTLADGTPTRPVLYVMAWCHDIGKITTWWQEDHANTTVPSIDRPPGRVADHSFIGGVTTWWVLRELGYPVRVAFPASIAVARHHGTLPDLESYSFDRFVDTTRWETVQHQVDNIHQHTQSREIATQLLEHLSQNDGLLADPDTPPEISWQRFIDIVEDGLREGIADDISGLTGVSLKSNYKSVDVYHDLLELWGGLKGADTPASAGLSPPSHNLPDPAVIDTYVDTELSPPTNAETPEELLNQKREETRQETLKRVESLTGESREHSTEARGEPPTNSGEDYQLDAFVTDTTPDTEESGEENPTQSGVYRVTLPTGAGKTLTVTQAALKLNAASEQSGPLIHILPYTSIIEQTEDVYQTLFDPASEFNTDTNALQTDVSIGVDHYLADNTSDGDEEDVDTDSDDVTEMAYQSWHSDITLSTTVQLWESLYGPSKSQATKLPQFYNSTIIIDEPQTTPPTWWSRVEQLIDTLYTVFDATVILMSATHPPLEYPTPTSETPEDAELAPSVTLPENVTVTVDQSVTADDPIPPTTAAQRLRDEIGSGRDSILSIHNTVSNARAVAESLIADLDVDTEIEYANIHTVYRDLITDAEPPLPENLDSPSDFDRDTVYNQLPTPEDLVESLLSTDADVLVVPLTTRNRPCDRSRILDGLSDLLEQYPRSEADRDDLPTIVALTTQLIEAGVDISFESLYRDIAPYDSLVQAAGRCNRDYEYGIGNGKVTVWQLDAQDPANMNRIPAEYVYNQSGINELNKTVQSLTQHIRTDRRHISQQDFLGGYDDYREEIATEIPHQTPDMDSVDGTAMSQTSLIDDDRPEITVYVSQSSTEDKLLEAYRRADQINHTSHKLSLRECLRHIGCDVPRNRDENPITQVAHQLDDDLYLLDQEAAENTGLYGWKGLSNDESKSITHRLL</sequence>